<keyword evidence="2" id="KW-1185">Reference proteome</keyword>
<accession>A0A841CCR1</accession>
<name>A0A841CCR1_9PSEU</name>
<organism evidence="1 2">
    <name type="scientific">Saccharothrix tamanrassetensis</name>
    <dbReference type="NCBI Taxonomy" id="1051531"/>
    <lineage>
        <taxon>Bacteria</taxon>
        <taxon>Bacillati</taxon>
        <taxon>Actinomycetota</taxon>
        <taxon>Actinomycetes</taxon>
        <taxon>Pseudonocardiales</taxon>
        <taxon>Pseudonocardiaceae</taxon>
        <taxon>Saccharothrix</taxon>
    </lineage>
</organism>
<dbReference type="Proteomes" id="UP000547510">
    <property type="component" value="Unassembled WGS sequence"/>
</dbReference>
<evidence type="ECO:0000313" key="1">
    <source>
        <dbReference type="EMBL" id="MBB5953805.1"/>
    </source>
</evidence>
<comment type="caution">
    <text evidence="1">The sequence shown here is derived from an EMBL/GenBank/DDBJ whole genome shotgun (WGS) entry which is preliminary data.</text>
</comment>
<dbReference type="RefSeq" id="WP_184687584.1">
    <property type="nucleotide sequence ID" value="NZ_JACHJN010000001.1"/>
</dbReference>
<dbReference type="AlphaFoldDB" id="A0A841CCR1"/>
<gene>
    <name evidence="1" type="ORF">FHS29_000375</name>
</gene>
<proteinExistence type="predicted"/>
<reference evidence="1 2" key="1">
    <citation type="submission" date="2020-08" db="EMBL/GenBank/DDBJ databases">
        <title>Genomic Encyclopedia of Type Strains, Phase III (KMG-III): the genomes of soil and plant-associated and newly described type strains.</title>
        <authorList>
            <person name="Whitman W."/>
        </authorList>
    </citation>
    <scope>NUCLEOTIDE SEQUENCE [LARGE SCALE GENOMIC DNA]</scope>
    <source>
        <strain evidence="1 2">CECT 8640</strain>
    </source>
</reference>
<protein>
    <submittedName>
        <fullName evidence="1">Uncharacterized protein</fullName>
    </submittedName>
</protein>
<sequence>MRRTGEPAGRGDGLNRCLPSLPLPVHLERGDMTRNLLSHTCAQRERALAEGAPVRGNTWEDMGAGLVDAITGLWPAPVTATGG</sequence>
<dbReference type="EMBL" id="JACHJN010000001">
    <property type="protein sequence ID" value="MBB5953805.1"/>
    <property type="molecule type" value="Genomic_DNA"/>
</dbReference>
<evidence type="ECO:0000313" key="2">
    <source>
        <dbReference type="Proteomes" id="UP000547510"/>
    </source>
</evidence>